<evidence type="ECO:0000313" key="1">
    <source>
        <dbReference type="EMBL" id="KAI5655594.1"/>
    </source>
</evidence>
<reference evidence="2" key="1">
    <citation type="journal article" date="2023" name="Nat. Plants">
        <title>Single-cell RNA sequencing provides a high-resolution roadmap for understanding the multicellular compartmentation of specialized metabolism.</title>
        <authorList>
            <person name="Sun S."/>
            <person name="Shen X."/>
            <person name="Li Y."/>
            <person name="Li Y."/>
            <person name="Wang S."/>
            <person name="Li R."/>
            <person name="Zhang H."/>
            <person name="Shen G."/>
            <person name="Guo B."/>
            <person name="Wei J."/>
            <person name="Xu J."/>
            <person name="St-Pierre B."/>
            <person name="Chen S."/>
            <person name="Sun C."/>
        </authorList>
    </citation>
    <scope>NUCLEOTIDE SEQUENCE [LARGE SCALE GENOMIC DNA]</scope>
</reference>
<dbReference type="EMBL" id="CM044707">
    <property type="protein sequence ID" value="KAI5655594.1"/>
    <property type="molecule type" value="Genomic_DNA"/>
</dbReference>
<name>A0ACC0A4R6_CATRO</name>
<sequence>MEPSNSLPFQDFPPPMHLVPTFYPPFYQNQLEASRFHLGHQSPTGIFSPKIWFIDFGGSLGRMPMDQDASGRFDAWGLSTERSPLTSTITDDDILEMSYEEYLEAHSRLNKTLYQSGVRQQFKEKIPAAITPITKKIVASLKQAL</sequence>
<comment type="caution">
    <text evidence="1">The sequence shown here is derived from an EMBL/GenBank/DDBJ whole genome shotgun (WGS) entry which is preliminary data.</text>
</comment>
<dbReference type="Proteomes" id="UP001060085">
    <property type="component" value="Linkage Group LG07"/>
</dbReference>
<evidence type="ECO:0000313" key="2">
    <source>
        <dbReference type="Proteomes" id="UP001060085"/>
    </source>
</evidence>
<organism evidence="1 2">
    <name type="scientific">Catharanthus roseus</name>
    <name type="common">Madagascar periwinkle</name>
    <name type="synonym">Vinca rosea</name>
    <dbReference type="NCBI Taxonomy" id="4058"/>
    <lineage>
        <taxon>Eukaryota</taxon>
        <taxon>Viridiplantae</taxon>
        <taxon>Streptophyta</taxon>
        <taxon>Embryophyta</taxon>
        <taxon>Tracheophyta</taxon>
        <taxon>Spermatophyta</taxon>
        <taxon>Magnoliopsida</taxon>
        <taxon>eudicotyledons</taxon>
        <taxon>Gunneridae</taxon>
        <taxon>Pentapetalae</taxon>
        <taxon>asterids</taxon>
        <taxon>lamiids</taxon>
        <taxon>Gentianales</taxon>
        <taxon>Apocynaceae</taxon>
        <taxon>Rauvolfioideae</taxon>
        <taxon>Vinceae</taxon>
        <taxon>Catharanthinae</taxon>
        <taxon>Catharanthus</taxon>
    </lineage>
</organism>
<accession>A0ACC0A4R6</accession>
<gene>
    <name evidence="1" type="ORF">M9H77_32781</name>
</gene>
<protein>
    <submittedName>
        <fullName evidence="1">Uncharacterized protein</fullName>
    </submittedName>
</protein>
<proteinExistence type="predicted"/>
<keyword evidence="2" id="KW-1185">Reference proteome</keyword>